<proteinExistence type="predicted"/>
<dbReference type="EMBL" id="KF264553">
    <property type="protein sequence ID" value="AGS49729.1"/>
    <property type="molecule type" value="Genomic_DNA"/>
</dbReference>
<sequence length="87" mass="9414">MISLRASSIRDAADVATSGGVIGVMPAGVFQPSIVRPGDHAADFDLWRNIMREYSEEFLGNPEHDGDGPGADYPAEPLRTIARICRE</sequence>
<dbReference type="AlphaFoldDB" id="S5UBI2"/>
<accession>S5UBI2</accession>
<name>S5UBI2_9BACT</name>
<evidence type="ECO:0000313" key="1">
    <source>
        <dbReference type="EMBL" id="AGS49729.1"/>
    </source>
</evidence>
<organism evidence="1">
    <name type="scientific">uncultured bacterium esnapd14</name>
    <dbReference type="NCBI Taxonomy" id="1366594"/>
    <lineage>
        <taxon>Bacteria</taxon>
        <taxon>environmental samples</taxon>
    </lineage>
</organism>
<protein>
    <submittedName>
        <fullName evidence="1">Transcriptional regulator, XRE family</fullName>
    </submittedName>
</protein>
<reference evidence="1" key="1">
    <citation type="journal article" date="2013" name="Proc. Natl. Acad. Sci. U.S.A.">
        <title>Mapping gene clusters within arrayed metagenomic libraries to expand the structural diversity of biomedically relevant natural products.</title>
        <authorList>
            <person name="Owen J.G."/>
            <person name="Reddy B.V."/>
            <person name="Ternei M.A."/>
            <person name="Charlop-Powers Z."/>
            <person name="Calle P.Y."/>
            <person name="Kim J.H."/>
            <person name="Brady S.F."/>
        </authorList>
    </citation>
    <scope>NUCLEOTIDE SEQUENCE</scope>
</reference>